<name>C4GDP0_9FIRM</name>
<keyword evidence="9" id="KW-0472">Membrane</keyword>
<protein>
    <submittedName>
        <fullName evidence="12">ABC transporter, ATP-binding protein</fullName>
    </submittedName>
</protein>
<dbReference type="PANTHER" id="PTHR43553:SF23">
    <property type="entry name" value="ABC TRANSPORTER ATP-BINDING COMPONENT"/>
    <property type="match status" value="1"/>
</dbReference>
<dbReference type="GO" id="GO:0043190">
    <property type="term" value="C:ATP-binding cassette (ABC) transporter complex"/>
    <property type="evidence" value="ECO:0007669"/>
    <property type="project" value="TreeGrafter"/>
</dbReference>
<feature type="domain" description="ABC transporter" evidence="11">
    <location>
        <begin position="270"/>
        <end position="493"/>
    </location>
</feature>
<feature type="domain" description="ABC transporter" evidence="11">
    <location>
        <begin position="2"/>
        <end position="248"/>
    </location>
</feature>
<evidence type="ECO:0000256" key="9">
    <source>
        <dbReference type="ARBA" id="ARBA00023136"/>
    </source>
</evidence>
<evidence type="ECO:0000256" key="1">
    <source>
        <dbReference type="ARBA" id="ARBA00004202"/>
    </source>
</evidence>
<dbReference type="GO" id="GO:0005524">
    <property type="term" value="F:ATP binding"/>
    <property type="evidence" value="ECO:0007669"/>
    <property type="project" value="UniProtKB-KW"/>
</dbReference>
<evidence type="ECO:0000259" key="11">
    <source>
        <dbReference type="PROSITE" id="PS50893"/>
    </source>
</evidence>
<gene>
    <name evidence="12" type="ORF">GCWU000342_02214</name>
</gene>
<dbReference type="GO" id="GO:0016887">
    <property type="term" value="F:ATP hydrolysis activity"/>
    <property type="evidence" value="ECO:0007669"/>
    <property type="project" value="InterPro"/>
</dbReference>
<dbReference type="GO" id="GO:0042626">
    <property type="term" value="F:ATPase-coupled transmembrane transporter activity"/>
    <property type="evidence" value="ECO:0007669"/>
    <property type="project" value="TreeGrafter"/>
</dbReference>
<dbReference type="EMBL" id="ACIP02000007">
    <property type="protein sequence ID" value="EEP27519.1"/>
    <property type="molecule type" value="Genomic_DNA"/>
</dbReference>
<evidence type="ECO:0000256" key="5">
    <source>
        <dbReference type="ARBA" id="ARBA00022737"/>
    </source>
</evidence>
<keyword evidence="6" id="KW-0547">Nucleotide-binding</keyword>
<dbReference type="STRING" id="626523.GCWU000342_02214"/>
<comment type="similarity">
    <text evidence="2">Belongs to the ABC transporter superfamily.</text>
</comment>
<dbReference type="InterPro" id="IPR003439">
    <property type="entry name" value="ABC_transporter-like_ATP-bd"/>
</dbReference>
<evidence type="ECO:0000256" key="10">
    <source>
        <dbReference type="ARBA" id="ARBA00025157"/>
    </source>
</evidence>
<evidence type="ECO:0000256" key="8">
    <source>
        <dbReference type="ARBA" id="ARBA00022967"/>
    </source>
</evidence>
<evidence type="ECO:0000256" key="4">
    <source>
        <dbReference type="ARBA" id="ARBA00022475"/>
    </source>
</evidence>
<dbReference type="RefSeq" id="WP_006907190.1">
    <property type="nucleotide sequence ID" value="NZ_GG665867.1"/>
</dbReference>
<keyword evidence="4" id="KW-1003">Cell membrane</keyword>
<keyword evidence="7 12" id="KW-0067">ATP-binding</keyword>
<evidence type="ECO:0000256" key="6">
    <source>
        <dbReference type="ARBA" id="ARBA00022741"/>
    </source>
</evidence>
<dbReference type="SMART" id="SM00382">
    <property type="entry name" value="AAA"/>
    <property type="match status" value="2"/>
</dbReference>
<keyword evidence="13" id="KW-1185">Reference proteome</keyword>
<comment type="function">
    <text evidence="10">Probably part of an ABC transporter complex. Responsible for energy coupling to the transport system.</text>
</comment>
<dbReference type="InterPro" id="IPR003593">
    <property type="entry name" value="AAA+_ATPase"/>
</dbReference>
<dbReference type="InterPro" id="IPR017871">
    <property type="entry name" value="ABC_transporter-like_CS"/>
</dbReference>
<evidence type="ECO:0000313" key="12">
    <source>
        <dbReference type="EMBL" id="EEP27519.1"/>
    </source>
</evidence>
<dbReference type="AlphaFoldDB" id="C4GDP0"/>
<dbReference type="InterPro" id="IPR015856">
    <property type="entry name" value="ABC_transpr_CbiO/EcfA_su"/>
</dbReference>
<keyword evidence="8" id="KW-1278">Translocase</keyword>
<dbReference type="CDD" id="cd03225">
    <property type="entry name" value="ABC_cobalt_CbiO_domain1"/>
    <property type="match status" value="1"/>
</dbReference>
<evidence type="ECO:0000256" key="3">
    <source>
        <dbReference type="ARBA" id="ARBA00022448"/>
    </source>
</evidence>
<dbReference type="InterPro" id="IPR050095">
    <property type="entry name" value="ECF_ABC_transporter_ATP-bd"/>
</dbReference>
<dbReference type="eggNOG" id="COG1129">
    <property type="taxonomic scope" value="Bacteria"/>
</dbReference>
<dbReference type="PROSITE" id="PS50893">
    <property type="entry name" value="ABC_TRANSPORTER_2"/>
    <property type="match status" value="2"/>
</dbReference>
<dbReference type="HOGENOM" id="CLU_000604_86_7_9"/>
<dbReference type="InterPro" id="IPR027417">
    <property type="entry name" value="P-loop_NTPase"/>
</dbReference>
<proteinExistence type="inferred from homology"/>
<keyword evidence="5" id="KW-0677">Repeat</keyword>
<dbReference type="Pfam" id="PF00005">
    <property type="entry name" value="ABC_tran"/>
    <property type="match status" value="2"/>
</dbReference>
<comment type="subcellular location">
    <subcellularLocation>
        <location evidence="1">Cell membrane</location>
        <topology evidence="1">Peripheral membrane protein</topology>
    </subcellularLocation>
</comment>
<reference evidence="12" key="1">
    <citation type="submission" date="2009-04" db="EMBL/GenBank/DDBJ databases">
        <authorList>
            <person name="Weinstock G."/>
            <person name="Sodergren E."/>
            <person name="Clifton S."/>
            <person name="Fulton L."/>
            <person name="Fulton B."/>
            <person name="Courtney L."/>
            <person name="Fronick C."/>
            <person name="Harrison M."/>
            <person name="Strong C."/>
            <person name="Farmer C."/>
            <person name="Delahaunty K."/>
            <person name="Markovic C."/>
            <person name="Hall O."/>
            <person name="Minx P."/>
            <person name="Tomlinson C."/>
            <person name="Mitreva M."/>
            <person name="Nelson J."/>
            <person name="Hou S."/>
            <person name="Wollam A."/>
            <person name="Pepin K.H."/>
            <person name="Johnson M."/>
            <person name="Bhonagiri V."/>
            <person name="Nash W.E."/>
            <person name="Warren W."/>
            <person name="Chinwalla A."/>
            <person name="Mardis E.R."/>
            <person name="Wilson R.K."/>
        </authorList>
    </citation>
    <scope>NUCLEOTIDE SEQUENCE [LARGE SCALE GENOMIC DNA]</scope>
    <source>
        <strain evidence="12">DSM 14600</strain>
    </source>
</reference>
<organism evidence="12 13">
    <name type="scientific">Shuttleworthella satelles DSM 14600</name>
    <dbReference type="NCBI Taxonomy" id="626523"/>
    <lineage>
        <taxon>Bacteria</taxon>
        <taxon>Bacillati</taxon>
        <taxon>Bacillota</taxon>
        <taxon>Clostridia</taxon>
        <taxon>Lachnospirales</taxon>
        <taxon>Lachnospiraceae</taxon>
        <taxon>Shuttleworthella</taxon>
    </lineage>
</organism>
<dbReference type="CDD" id="cd03226">
    <property type="entry name" value="ABC_cobalt_CbiO_domain2"/>
    <property type="match status" value="1"/>
</dbReference>
<sequence>MIEFKHVSFSYDSRREQEGIHGRDDLRDINLTVAEGECVLLCGKSGCGKTTMTRLVNGLVPNFYPGKLTGEVLLDGRSVPEMPMYETASLVGSVFQNPRTQFFNVDTDSEIAFGVENQALPGEQIEDRVAASAKDLEIENLRGRNIFSLSGGEKQKIAFASVYAMNPRVYLLDEPSSNLDMETIDALRAHLKMLKSQGKTILIVEHRLYYLMGIADRIIVFDEGQIKKIYSAGEFLTLTDEERRAMGLRATDLQKETPDVIAGKEGETRLEMKGVSLFYRKTPVIENINVKISQGEVIALVGKNGAGKTTFSRAFCGLHKGIKGDYLWDGRGISPKKRQKISYMVMQDVNYELFAESVEAECSFGIKNPDADLVAETMDALELTPFAEQHPGTLSGGQKQRVAVAVGQVCQKELIVFDEPTSGLDYESMTRVAEIIRSLSKQGKIIFVVTHDYEFLCRTCSRMLVLSDGEISRDFKCRADRREEMRQLFFSAVGKKDM</sequence>
<evidence type="ECO:0000313" key="13">
    <source>
        <dbReference type="Proteomes" id="UP000003494"/>
    </source>
</evidence>
<dbReference type="PANTHER" id="PTHR43553">
    <property type="entry name" value="HEAVY METAL TRANSPORTER"/>
    <property type="match status" value="1"/>
</dbReference>
<evidence type="ECO:0000256" key="2">
    <source>
        <dbReference type="ARBA" id="ARBA00005417"/>
    </source>
</evidence>
<accession>C4GDP0</accession>
<dbReference type="PROSITE" id="PS00211">
    <property type="entry name" value="ABC_TRANSPORTER_1"/>
    <property type="match status" value="1"/>
</dbReference>
<dbReference type="Gene3D" id="3.40.50.300">
    <property type="entry name" value="P-loop containing nucleotide triphosphate hydrolases"/>
    <property type="match status" value="2"/>
</dbReference>
<dbReference type="Proteomes" id="UP000003494">
    <property type="component" value="Unassembled WGS sequence"/>
</dbReference>
<comment type="caution">
    <text evidence="12">The sequence shown here is derived from an EMBL/GenBank/DDBJ whole genome shotgun (WGS) entry which is preliminary data.</text>
</comment>
<evidence type="ECO:0000256" key="7">
    <source>
        <dbReference type="ARBA" id="ARBA00022840"/>
    </source>
</evidence>
<keyword evidence="3" id="KW-0813">Transport</keyword>
<dbReference type="SUPFAM" id="SSF52540">
    <property type="entry name" value="P-loop containing nucleoside triphosphate hydrolases"/>
    <property type="match status" value="2"/>
</dbReference>